<dbReference type="STRING" id="1122170.GCA_000701265_02985"/>
<evidence type="ECO:0000313" key="2">
    <source>
        <dbReference type="Proteomes" id="UP000255297"/>
    </source>
</evidence>
<organism evidence="1 2">
    <name type="scientific">Legionella wadsworthii</name>
    <dbReference type="NCBI Taxonomy" id="28088"/>
    <lineage>
        <taxon>Bacteria</taxon>
        <taxon>Pseudomonadati</taxon>
        <taxon>Pseudomonadota</taxon>
        <taxon>Gammaproteobacteria</taxon>
        <taxon>Legionellales</taxon>
        <taxon>Legionellaceae</taxon>
        <taxon>Legionella</taxon>
    </lineage>
</organism>
<reference evidence="1 2" key="1">
    <citation type="submission" date="2018-06" db="EMBL/GenBank/DDBJ databases">
        <authorList>
            <consortium name="Pathogen Informatics"/>
            <person name="Doyle S."/>
        </authorList>
    </citation>
    <scope>NUCLEOTIDE SEQUENCE [LARGE SCALE GENOMIC DNA]</scope>
    <source>
        <strain evidence="1 2">NCTC11532</strain>
    </source>
</reference>
<dbReference type="PANTHER" id="PTHR46586:SF3">
    <property type="entry name" value="ANKYRIN REPEAT-CONTAINING PROTEIN"/>
    <property type="match status" value="1"/>
</dbReference>
<dbReference type="EMBL" id="UGPB01000001">
    <property type="protein sequence ID" value="STY31098.1"/>
    <property type="molecule type" value="Genomic_DNA"/>
</dbReference>
<gene>
    <name evidence="1" type="ORF">NCTC11532_02734</name>
</gene>
<keyword evidence="2" id="KW-1185">Reference proteome</keyword>
<dbReference type="Proteomes" id="UP000255297">
    <property type="component" value="Unassembled WGS sequence"/>
</dbReference>
<dbReference type="RefSeq" id="WP_031564004.1">
    <property type="nucleotide sequence ID" value="NZ_CAAAIS010000009.1"/>
</dbReference>
<proteinExistence type="predicted"/>
<dbReference type="SUPFAM" id="SSF140860">
    <property type="entry name" value="Pseudo ankyrin repeat-like"/>
    <property type="match status" value="1"/>
</dbReference>
<dbReference type="InterPro" id="IPR052050">
    <property type="entry name" value="SecEffector_AnkRepeat"/>
</dbReference>
<dbReference type="SMART" id="SM00248">
    <property type="entry name" value="ANK"/>
    <property type="match status" value="7"/>
</dbReference>
<dbReference type="AlphaFoldDB" id="A0A378LUU0"/>
<dbReference type="PANTHER" id="PTHR46586">
    <property type="entry name" value="ANKYRIN REPEAT-CONTAINING PROTEIN"/>
    <property type="match status" value="1"/>
</dbReference>
<dbReference type="Gene3D" id="1.25.40.20">
    <property type="entry name" value="Ankyrin repeat-containing domain"/>
    <property type="match status" value="2"/>
</dbReference>
<name>A0A378LUU0_9GAMM</name>
<protein>
    <submittedName>
        <fullName evidence="1">Ankyrin repeat family protein</fullName>
    </submittedName>
</protein>
<dbReference type="InterPro" id="IPR036770">
    <property type="entry name" value="Ankyrin_rpt-contain_sf"/>
</dbReference>
<evidence type="ECO:0000313" key="1">
    <source>
        <dbReference type="EMBL" id="STY31098.1"/>
    </source>
</evidence>
<dbReference type="InterPro" id="IPR002110">
    <property type="entry name" value="Ankyrin_rpt"/>
</dbReference>
<sequence>MINKVNLEKYPALLSFLNASDPIEQELLSRNLKNEYEIANIHYTPMQLTVIFGDVTHVKALLKTNFYIEFNKCLVLELAAKCGQLDILTLLMNSGWEKYIVENIIAILNAAIKGRKPESVRFLLGLSMDHLFYGYGEELLNNAIKCGDTEIIQLLLNCPTIAEELNARVLSCAADSGRLDVLEILLHYKRAQEQIASEDNRALIVASAAGHLEIVKYLLSYEMVAMDITAKDNEALEKAAKGGFLDVVKFLLTYQTVQDHLTAQNNAVLRAAISTNQIRVVQHLLGYKSVRNTVAANPSLILDEARLRNYHKVILLLLSCSDVFFYADLHENIYGNHLDRFIKETLQLLHARHDAFKQAHPNGIFNLDSEDEIVTLSHVINRLIRKNNPDFAKEMHFLLQIPSLNKLDYHDTKLRLSISSENKHAANLTFKINPSVAREYNQTRPDSKINLTDFLRFLLNSSKNSTDVSCTVELEESESYPVLNKKVPGKKSIAFQFFPKEITPETTSFGVRALETESEMSPASKSINP</sequence>
<dbReference type="Pfam" id="PF12796">
    <property type="entry name" value="Ank_2"/>
    <property type="match status" value="2"/>
</dbReference>
<dbReference type="SUPFAM" id="SSF48403">
    <property type="entry name" value="Ankyrin repeat"/>
    <property type="match status" value="1"/>
</dbReference>
<accession>A0A378LUU0</accession>